<dbReference type="OrthoDB" id="4855694at2759"/>
<dbReference type="EMBL" id="PUHP01000725">
    <property type="protein sequence ID" value="TQN68316.1"/>
    <property type="molecule type" value="Genomic_DNA"/>
</dbReference>
<sequence length="103" mass="12826">MLVSIVREMTRDKDVDSYSSLRFRESWERLAYRMREDSAQLWDRLQRFEDRDRLAELELLVHEKITNTFTFRRFDNMGVWRYITPADWARKQTLSYLREEARR</sequence>
<reference evidence="1 2" key="1">
    <citation type="journal article" date="2019" name="Sci. Rep.">
        <title>Colletotrichum shisoi sp. nov., an anthracnose pathogen of Perilla frutescens in Japan: molecular phylogenetic, morphological and genomic evidence.</title>
        <authorList>
            <person name="Gan P."/>
            <person name="Tsushima A."/>
            <person name="Hiroyama R."/>
            <person name="Narusaka M."/>
            <person name="Takano Y."/>
            <person name="Narusaka Y."/>
            <person name="Kawaradani M."/>
            <person name="Damm U."/>
            <person name="Shirasu K."/>
        </authorList>
    </citation>
    <scope>NUCLEOTIDE SEQUENCE [LARGE SCALE GENOMIC DNA]</scope>
    <source>
        <strain evidence="1 2">PG-2018a</strain>
    </source>
</reference>
<gene>
    <name evidence="1" type="ORF">CSHISOI_07139</name>
</gene>
<accession>A0A5Q4BNK9</accession>
<evidence type="ECO:0000313" key="1">
    <source>
        <dbReference type="EMBL" id="TQN68316.1"/>
    </source>
</evidence>
<organism evidence="1 2">
    <name type="scientific">Colletotrichum shisoi</name>
    <dbReference type="NCBI Taxonomy" id="2078593"/>
    <lineage>
        <taxon>Eukaryota</taxon>
        <taxon>Fungi</taxon>
        <taxon>Dikarya</taxon>
        <taxon>Ascomycota</taxon>
        <taxon>Pezizomycotina</taxon>
        <taxon>Sordariomycetes</taxon>
        <taxon>Hypocreomycetidae</taxon>
        <taxon>Glomerellales</taxon>
        <taxon>Glomerellaceae</taxon>
        <taxon>Colletotrichum</taxon>
        <taxon>Colletotrichum destructivum species complex</taxon>
    </lineage>
</organism>
<proteinExistence type="predicted"/>
<name>A0A5Q4BNK9_9PEZI</name>
<dbReference type="Proteomes" id="UP000326340">
    <property type="component" value="Unassembled WGS sequence"/>
</dbReference>
<dbReference type="AlphaFoldDB" id="A0A5Q4BNK9"/>
<keyword evidence="2" id="KW-1185">Reference proteome</keyword>
<protein>
    <submittedName>
        <fullName evidence="1">Uncharacterized protein</fullName>
    </submittedName>
</protein>
<comment type="caution">
    <text evidence="1">The sequence shown here is derived from an EMBL/GenBank/DDBJ whole genome shotgun (WGS) entry which is preliminary data.</text>
</comment>
<evidence type="ECO:0000313" key="2">
    <source>
        <dbReference type="Proteomes" id="UP000326340"/>
    </source>
</evidence>